<proteinExistence type="predicted"/>
<comment type="caution">
    <text evidence="2">The sequence shown here is derived from an EMBL/GenBank/DDBJ whole genome shotgun (WGS) entry which is preliminary data.</text>
</comment>
<dbReference type="InterPro" id="IPR036249">
    <property type="entry name" value="Thioredoxin-like_sf"/>
</dbReference>
<evidence type="ECO:0008006" key="4">
    <source>
        <dbReference type="Google" id="ProtNLM"/>
    </source>
</evidence>
<evidence type="ECO:0000256" key="1">
    <source>
        <dbReference type="SAM" id="SignalP"/>
    </source>
</evidence>
<dbReference type="SUPFAM" id="SSF52833">
    <property type="entry name" value="Thioredoxin-like"/>
    <property type="match status" value="1"/>
</dbReference>
<name>A0ABV9L7X4_9FLAO</name>
<dbReference type="Proteomes" id="UP001595878">
    <property type="component" value="Unassembled WGS sequence"/>
</dbReference>
<organism evidence="2 3">
    <name type="scientific">Dokdonia genika</name>
    <dbReference type="NCBI Taxonomy" id="308113"/>
    <lineage>
        <taxon>Bacteria</taxon>
        <taxon>Pseudomonadati</taxon>
        <taxon>Bacteroidota</taxon>
        <taxon>Flavobacteriia</taxon>
        <taxon>Flavobacteriales</taxon>
        <taxon>Flavobacteriaceae</taxon>
        <taxon>Dokdonia</taxon>
    </lineage>
</organism>
<accession>A0ABV9L7X4</accession>
<keyword evidence="3" id="KW-1185">Reference proteome</keyword>
<dbReference type="Gene3D" id="3.40.30.10">
    <property type="entry name" value="Glutaredoxin"/>
    <property type="match status" value="1"/>
</dbReference>
<evidence type="ECO:0000313" key="3">
    <source>
        <dbReference type="Proteomes" id="UP001595878"/>
    </source>
</evidence>
<feature type="signal peptide" evidence="1">
    <location>
        <begin position="1"/>
        <end position="22"/>
    </location>
</feature>
<dbReference type="EMBL" id="JBHSHB010000008">
    <property type="protein sequence ID" value="MFC4689788.1"/>
    <property type="molecule type" value="Genomic_DNA"/>
</dbReference>
<gene>
    <name evidence="2" type="ORF">ACFO5T_05025</name>
</gene>
<feature type="chain" id="PRO_5046752797" description="Glutaredoxin" evidence="1">
    <location>
        <begin position="23"/>
        <end position="217"/>
    </location>
</feature>
<protein>
    <recommendedName>
        <fullName evidence="4">Glutaredoxin</fullName>
    </recommendedName>
</protein>
<sequence>MNRLKLIYTVLLTASMVFFAKAQNTSTPDVELIEEKQPKRWLLYAQNNTDQEQEAFLIVQGEGFRRSADRPVIKKIPPNEKVLMITLIPLRGANPTYTNIFNYNNKLQSISKRKGEDDEAYVNIRPIKASEFTVFTEDNCDKCEVLINYLNDNHLKYRTLVVSKHKKVADFMFQHLKSDGHNGGKVGLPVIMHKGKKSYDIEDIDAFINSYDWSTLE</sequence>
<keyword evidence="1" id="KW-0732">Signal</keyword>
<dbReference type="RefSeq" id="WP_380032543.1">
    <property type="nucleotide sequence ID" value="NZ_JBHSHB010000008.1"/>
</dbReference>
<evidence type="ECO:0000313" key="2">
    <source>
        <dbReference type="EMBL" id="MFC4689788.1"/>
    </source>
</evidence>
<reference evidence="3" key="1">
    <citation type="journal article" date="2019" name="Int. J. Syst. Evol. Microbiol.">
        <title>The Global Catalogue of Microorganisms (GCM) 10K type strain sequencing project: providing services to taxonomists for standard genome sequencing and annotation.</title>
        <authorList>
            <consortium name="The Broad Institute Genomics Platform"/>
            <consortium name="The Broad Institute Genome Sequencing Center for Infectious Disease"/>
            <person name="Wu L."/>
            <person name="Ma J."/>
        </authorList>
    </citation>
    <scope>NUCLEOTIDE SEQUENCE [LARGE SCALE GENOMIC DNA]</scope>
    <source>
        <strain evidence="3">CGMCC 4.7427</strain>
    </source>
</reference>